<dbReference type="InterPro" id="IPR019821">
    <property type="entry name" value="Kinesin_motor_CS"/>
</dbReference>
<keyword evidence="15" id="KW-1185">Reference proteome</keyword>
<keyword evidence="3" id="KW-0493">Microtubule</keyword>
<name>A0A2T7NGV7_POMCA</name>
<evidence type="ECO:0000256" key="11">
    <source>
        <dbReference type="SAM" id="Coils"/>
    </source>
</evidence>
<evidence type="ECO:0000256" key="2">
    <source>
        <dbReference type="ARBA" id="ARBA00022490"/>
    </source>
</evidence>
<dbReference type="PROSITE" id="PS50067">
    <property type="entry name" value="KINESIN_MOTOR_2"/>
    <property type="match status" value="1"/>
</dbReference>
<feature type="coiled-coil region" evidence="11">
    <location>
        <begin position="657"/>
        <end position="744"/>
    </location>
</feature>
<dbReference type="InterPro" id="IPR001752">
    <property type="entry name" value="Kinesin_motor_dom"/>
</dbReference>
<dbReference type="GO" id="GO:0003777">
    <property type="term" value="F:microtubule motor activity"/>
    <property type="evidence" value="ECO:0007669"/>
    <property type="project" value="InterPro"/>
</dbReference>
<feature type="region of interest" description="Disordered" evidence="12">
    <location>
        <begin position="1237"/>
        <end position="1259"/>
    </location>
</feature>
<gene>
    <name evidence="14" type="ORF">C0Q70_18563</name>
</gene>
<organism evidence="14 15">
    <name type="scientific">Pomacea canaliculata</name>
    <name type="common">Golden apple snail</name>
    <dbReference type="NCBI Taxonomy" id="400727"/>
    <lineage>
        <taxon>Eukaryota</taxon>
        <taxon>Metazoa</taxon>
        <taxon>Spiralia</taxon>
        <taxon>Lophotrochozoa</taxon>
        <taxon>Mollusca</taxon>
        <taxon>Gastropoda</taxon>
        <taxon>Caenogastropoda</taxon>
        <taxon>Architaenioglossa</taxon>
        <taxon>Ampullarioidea</taxon>
        <taxon>Ampullariidae</taxon>
        <taxon>Pomacea</taxon>
    </lineage>
</organism>
<feature type="domain" description="Kinesin motor" evidence="13">
    <location>
        <begin position="10"/>
        <end position="333"/>
    </location>
</feature>
<keyword evidence="7 10" id="KW-0505">Motor protein</keyword>
<keyword evidence="6 11" id="KW-0175">Coiled coil</keyword>
<dbReference type="Proteomes" id="UP000245119">
    <property type="component" value="Linkage Group LG12"/>
</dbReference>
<dbReference type="GO" id="GO:0008017">
    <property type="term" value="F:microtubule binding"/>
    <property type="evidence" value="ECO:0007669"/>
    <property type="project" value="InterPro"/>
</dbReference>
<feature type="coiled-coil region" evidence="11">
    <location>
        <begin position="791"/>
        <end position="1230"/>
    </location>
</feature>
<sequence>MREDECDEDSIKVFLRVRPPDTTNAALPKNTKILEVDTVSNAVTLPAKPDPKIFTFDYVADVDCAQEAVFSTVGKSLIESCVSGYNATIFAYGQTGSGKTFTMLGPYGECDSFKHELRGVIPRSFEHLFNLINREQEMHGGRKQFLCKCSFLEIYQEQVYDLLDPAAANLQLRENIKKGVFVEGLMEQVVTTPNEAYQVLKRCHSFSELRHLLALKPAKKGGVKNVRQSQLNLVDLAGSERQKDTNTVGIRLKEAGKINKSLSILGNVIMSLVDIAHGRTRHVPYRDSKLTFLLRDSLGGNAKTSIVACVHPDAKCFGETLSTLNFAKRAKMIKNKAVINEDTQGNVALLQQEIRRLRDMVLQLQSGGISLNPSEPNSPEASAELSVVGPSQTVAGPDAAGWKQKFAEAMLFREKSEQEKEIIQTLLKTLEEEGKKKDKMLQSLRLIIRFRESKISMLEKNGRRPSEEMSADLCARLEEDLASLKTQLDQFPQTLHMHNELHNLRAQLSDARLRLASTTSGLLDSNRLAVLEQALHELQAVSKQESTMCSPSSGHGSSALKYRETIETLQQEKQKLTAAVQEERQAHEMREASMQAELTAAKKMVITTPKRGRHSSCSLTHVEKDEAGEADMTIDMEKEVDDICSEAPPATMIEGACEALTQEIKLLQEANNSLTERLNEYEADLLHMRQHVDQLELTNQSVTEILTKERVKNAEKCQKQEESLKELRCTLESLTSNLNYSQEETRDLKILLQSSDRQLKEERDKVKSSTSTCEQQVNILQTQVLQLQSTLETVSLQLDNESKEKAVLQETVESLRMEMAFLQEQNEALELTLQNEREAHKAMAHRLQEMEHRVTMEQAEQKQLKEQSQEFGKLQEEQVAKVHSLNDRLEQAIKERDALGAALRSELEKSQATIAELKRDISDSCEALHQQTLRSQELRRQMEALQEECSSQREKADSASKEVAASQSLCQQLQQQLQQTKDTISSKEVDLNKALFDMEMLREDFAYCTEQFQKTMQEAETLQQALETSQKEKDELKEQVCKLQDEVKEQNTQLCTMLEELEKSRRERLEENQALKDHTASLEAKIQELEAKTKQMTTVQLCQLPMEQMYIDTISNITKEKERLQEEQTRLKHLSESCQVRLEKVTDEHKLLQEEIKRLWPLEEDNRTLGEKVAHLENKVADLQEKNAILAGHANHQQKLSYVQQMQREYNQLKSMYDDALRKLQQAETRPFTLPMKDRTNLLNSPAARDSPDKVLHMP</sequence>
<evidence type="ECO:0000256" key="8">
    <source>
        <dbReference type="ARBA" id="ARBA00023212"/>
    </source>
</evidence>
<dbReference type="STRING" id="400727.A0A2T7NGV7"/>
<dbReference type="Gene3D" id="1.10.287.1490">
    <property type="match status" value="1"/>
</dbReference>
<keyword evidence="2" id="KW-0963">Cytoplasm</keyword>
<comment type="caution">
    <text evidence="14">The sequence shown here is derived from an EMBL/GenBank/DDBJ whole genome shotgun (WGS) entry which is preliminary data.</text>
</comment>
<feature type="coiled-coil region" evidence="11">
    <location>
        <begin position="559"/>
        <end position="586"/>
    </location>
</feature>
<dbReference type="FunFam" id="3.40.850.10:FF:000034">
    <property type="entry name" value="Kinesin family member 15"/>
    <property type="match status" value="1"/>
</dbReference>
<accession>A0A2T7NGV7</accession>
<dbReference type="PANTHER" id="PTHR37739:SF8">
    <property type="entry name" value="KINESIN-LIKE PROTEIN KIN-12D"/>
    <property type="match status" value="1"/>
</dbReference>
<evidence type="ECO:0000256" key="3">
    <source>
        <dbReference type="ARBA" id="ARBA00022701"/>
    </source>
</evidence>
<dbReference type="Gene3D" id="3.40.850.10">
    <property type="entry name" value="Kinesin motor domain"/>
    <property type="match status" value="1"/>
</dbReference>
<evidence type="ECO:0000256" key="9">
    <source>
        <dbReference type="ARBA" id="ARBA00034488"/>
    </source>
</evidence>
<dbReference type="AlphaFoldDB" id="A0A2T7NGV7"/>
<dbReference type="Pfam" id="PF00225">
    <property type="entry name" value="Kinesin"/>
    <property type="match status" value="1"/>
</dbReference>
<evidence type="ECO:0000256" key="10">
    <source>
        <dbReference type="PROSITE-ProRule" id="PRU00283"/>
    </source>
</evidence>
<keyword evidence="8" id="KW-0206">Cytoskeleton</keyword>
<dbReference type="OrthoDB" id="3176171at2759"/>
<evidence type="ECO:0000256" key="4">
    <source>
        <dbReference type="ARBA" id="ARBA00022741"/>
    </source>
</evidence>
<comment type="subcellular location">
    <subcellularLocation>
        <location evidence="1">Cytoplasm</location>
        <location evidence="1">Cytoskeleton</location>
        <location evidence="1">Spindle</location>
    </subcellularLocation>
</comment>
<evidence type="ECO:0000256" key="6">
    <source>
        <dbReference type="ARBA" id="ARBA00023054"/>
    </source>
</evidence>
<feature type="compositionally biased region" description="Basic and acidic residues" evidence="12">
    <location>
        <begin position="1250"/>
        <end position="1259"/>
    </location>
</feature>
<keyword evidence="4 10" id="KW-0547">Nucleotide-binding</keyword>
<dbReference type="GO" id="GO:0007018">
    <property type="term" value="P:microtubule-based movement"/>
    <property type="evidence" value="ECO:0007669"/>
    <property type="project" value="InterPro"/>
</dbReference>
<dbReference type="PANTHER" id="PTHR37739">
    <property type="entry name" value="KINESIN-LIKE PROTEIN KIN-12D"/>
    <property type="match status" value="1"/>
</dbReference>
<dbReference type="GO" id="GO:0005829">
    <property type="term" value="C:cytosol"/>
    <property type="evidence" value="ECO:0007669"/>
    <property type="project" value="UniProtKB-ARBA"/>
</dbReference>
<comment type="similarity">
    <text evidence="9">Belongs to the TRAFAC class myosin-kinesin ATPase superfamily. Kinesin family. KIN-12 subfamily.</text>
</comment>
<dbReference type="GO" id="GO:0000278">
    <property type="term" value="P:mitotic cell cycle"/>
    <property type="evidence" value="ECO:0007669"/>
    <property type="project" value="UniProtKB-ARBA"/>
</dbReference>
<evidence type="ECO:0000256" key="12">
    <source>
        <dbReference type="SAM" id="MobiDB-lite"/>
    </source>
</evidence>
<dbReference type="GO" id="GO:0005819">
    <property type="term" value="C:spindle"/>
    <property type="evidence" value="ECO:0007669"/>
    <property type="project" value="UniProtKB-SubCell"/>
</dbReference>
<keyword evidence="5 10" id="KW-0067">ATP-binding</keyword>
<dbReference type="PROSITE" id="PS00411">
    <property type="entry name" value="KINESIN_MOTOR_1"/>
    <property type="match status" value="1"/>
</dbReference>
<dbReference type="InterPro" id="IPR027417">
    <property type="entry name" value="P-loop_NTPase"/>
</dbReference>
<dbReference type="EMBL" id="PZQS01000012">
    <property type="protein sequence ID" value="PVD20409.1"/>
    <property type="molecule type" value="Genomic_DNA"/>
</dbReference>
<evidence type="ECO:0000313" key="15">
    <source>
        <dbReference type="Proteomes" id="UP000245119"/>
    </source>
</evidence>
<dbReference type="InterPro" id="IPR036961">
    <property type="entry name" value="Kinesin_motor_dom_sf"/>
</dbReference>
<feature type="binding site" evidence="10">
    <location>
        <begin position="93"/>
        <end position="100"/>
    </location>
    <ligand>
        <name>ATP</name>
        <dbReference type="ChEBI" id="CHEBI:30616"/>
    </ligand>
</feature>
<evidence type="ECO:0000256" key="7">
    <source>
        <dbReference type="ARBA" id="ARBA00023175"/>
    </source>
</evidence>
<evidence type="ECO:0000256" key="5">
    <source>
        <dbReference type="ARBA" id="ARBA00022840"/>
    </source>
</evidence>
<reference evidence="14 15" key="1">
    <citation type="submission" date="2018-04" db="EMBL/GenBank/DDBJ databases">
        <title>The genome of golden apple snail Pomacea canaliculata provides insight into stress tolerance and invasive adaptation.</title>
        <authorList>
            <person name="Liu C."/>
            <person name="Liu B."/>
            <person name="Ren Y."/>
            <person name="Zhang Y."/>
            <person name="Wang H."/>
            <person name="Li S."/>
            <person name="Jiang F."/>
            <person name="Yin L."/>
            <person name="Zhang G."/>
            <person name="Qian W."/>
            <person name="Fan W."/>
        </authorList>
    </citation>
    <scope>NUCLEOTIDE SEQUENCE [LARGE SCALE GENOMIC DNA]</scope>
    <source>
        <strain evidence="14">SZHN2017</strain>
        <tissue evidence="14">Muscle</tissue>
    </source>
</reference>
<evidence type="ECO:0000313" key="14">
    <source>
        <dbReference type="EMBL" id="PVD20409.1"/>
    </source>
</evidence>
<dbReference type="SUPFAM" id="SSF52540">
    <property type="entry name" value="P-loop containing nucleoside triphosphate hydrolases"/>
    <property type="match status" value="1"/>
</dbReference>
<proteinExistence type="inferred from homology"/>
<evidence type="ECO:0000259" key="13">
    <source>
        <dbReference type="PROSITE" id="PS50067"/>
    </source>
</evidence>
<dbReference type="GO" id="GO:0005524">
    <property type="term" value="F:ATP binding"/>
    <property type="evidence" value="ECO:0007669"/>
    <property type="project" value="UniProtKB-UniRule"/>
</dbReference>
<dbReference type="GO" id="GO:0005813">
    <property type="term" value="C:centrosome"/>
    <property type="evidence" value="ECO:0007669"/>
    <property type="project" value="UniProtKB-ARBA"/>
</dbReference>
<dbReference type="SMART" id="SM00129">
    <property type="entry name" value="KISc"/>
    <property type="match status" value="1"/>
</dbReference>
<protein>
    <recommendedName>
        <fullName evidence="13">Kinesin motor domain-containing protein</fullName>
    </recommendedName>
</protein>
<dbReference type="PRINTS" id="PR00380">
    <property type="entry name" value="KINESINHEAVY"/>
</dbReference>
<dbReference type="InterPro" id="IPR044986">
    <property type="entry name" value="KIF15/KIN-12"/>
</dbReference>
<evidence type="ECO:0000256" key="1">
    <source>
        <dbReference type="ARBA" id="ARBA00004186"/>
    </source>
</evidence>
<dbReference type="GO" id="GO:0005874">
    <property type="term" value="C:microtubule"/>
    <property type="evidence" value="ECO:0007669"/>
    <property type="project" value="UniProtKB-KW"/>
</dbReference>